<dbReference type="AlphaFoldDB" id="A0A9Q0S620"/>
<keyword evidence="1 2" id="KW-0378">Hydrolase</keyword>
<dbReference type="InterPro" id="IPR024079">
    <property type="entry name" value="MetalloPept_cat_dom_sf"/>
</dbReference>
<feature type="signal peptide" evidence="2">
    <location>
        <begin position="1"/>
        <end position="18"/>
    </location>
</feature>
<dbReference type="PANTHER" id="PTHR10127:SF883">
    <property type="entry name" value="ZINC METALLOPROTEINASE NAS-8"/>
    <property type="match status" value="1"/>
</dbReference>
<comment type="caution">
    <text evidence="1">Lacks conserved residue(s) required for the propagation of feature annotation.</text>
</comment>
<accession>A0A9Q0S620</accession>
<feature type="compositionally biased region" description="Acidic residues" evidence="3">
    <location>
        <begin position="297"/>
        <end position="319"/>
    </location>
</feature>
<feature type="active site" evidence="1">
    <location>
        <position position="164"/>
    </location>
</feature>
<dbReference type="Pfam" id="PF01400">
    <property type="entry name" value="Astacin"/>
    <property type="match status" value="1"/>
</dbReference>
<feature type="domain" description="Peptidase M12A" evidence="4">
    <location>
        <begin position="64"/>
        <end position="264"/>
    </location>
</feature>
<keyword evidence="1 2" id="KW-0645">Protease</keyword>
<gene>
    <name evidence="5" type="primary">ASTL_0</name>
    <name evidence="5" type="ORF">Bhyg_01721</name>
</gene>
<dbReference type="PANTHER" id="PTHR10127">
    <property type="entry name" value="DISCOIDIN, CUB, EGF, LAMININ , AND ZINC METALLOPROTEASE DOMAIN CONTAINING"/>
    <property type="match status" value="1"/>
</dbReference>
<feature type="binding site" evidence="1">
    <location>
        <position position="167"/>
    </location>
    <ligand>
        <name>Zn(2+)</name>
        <dbReference type="ChEBI" id="CHEBI:29105"/>
        <note>catalytic</note>
    </ligand>
</feature>
<dbReference type="Gene3D" id="3.40.390.10">
    <property type="entry name" value="Collagenase (Catalytic Domain)"/>
    <property type="match status" value="1"/>
</dbReference>
<organism evidence="5 6">
    <name type="scientific">Pseudolycoriella hygida</name>
    <dbReference type="NCBI Taxonomy" id="35572"/>
    <lineage>
        <taxon>Eukaryota</taxon>
        <taxon>Metazoa</taxon>
        <taxon>Ecdysozoa</taxon>
        <taxon>Arthropoda</taxon>
        <taxon>Hexapoda</taxon>
        <taxon>Insecta</taxon>
        <taxon>Pterygota</taxon>
        <taxon>Neoptera</taxon>
        <taxon>Endopterygota</taxon>
        <taxon>Diptera</taxon>
        <taxon>Nematocera</taxon>
        <taxon>Sciaroidea</taxon>
        <taxon>Sciaridae</taxon>
        <taxon>Pseudolycoriella</taxon>
    </lineage>
</organism>
<proteinExistence type="predicted"/>
<dbReference type="GO" id="GO:0008270">
    <property type="term" value="F:zinc ion binding"/>
    <property type="evidence" value="ECO:0007669"/>
    <property type="project" value="UniProtKB-UniRule"/>
</dbReference>
<evidence type="ECO:0000256" key="2">
    <source>
        <dbReference type="RuleBase" id="RU361183"/>
    </source>
</evidence>
<dbReference type="PRINTS" id="PR00480">
    <property type="entry name" value="ASTACIN"/>
</dbReference>
<keyword evidence="1 2" id="KW-0862">Zinc</keyword>
<keyword evidence="1 2" id="KW-0479">Metal-binding</keyword>
<feature type="binding site" evidence="1">
    <location>
        <position position="163"/>
    </location>
    <ligand>
        <name>Zn(2+)</name>
        <dbReference type="ChEBI" id="CHEBI:29105"/>
        <note>catalytic</note>
    </ligand>
</feature>
<dbReference type="InterPro" id="IPR006026">
    <property type="entry name" value="Peptidase_Metallo"/>
</dbReference>
<dbReference type="EMBL" id="WJQU01000001">
    <property type="protein sequence ID" value="KAJ6646509.1"/>
    <property type="molecule type" value="Genomic_DNA"/>
</dbReference>
<evidence type="ECO:0000313" key="6">
    <source>
        <dbReference type="Proteomes" id="UP001151699"/>
    </source>
</evidence>
<feature type="chain" id="PRO_5040539920" description="Metalloendopeptidase" evidence="2">
    <location>
        <begin position="19"/>
        <end position="319"/>
    </location>
</feature>
<dbReference type="EC" id="3.4.24.-" evidence="2"/>
<protein>
    <recommendedName>
        <fullName evidence="2">Metalloendopeptidase</fullName>
        <ecNumber evidence="2">3.4.24.-</ecNumber>
    </recommendedName>
</protein>
<dbReference type="PROSITE" id="PS51864">
    <property type="entry name" value="ASTACIN"/>
    <property type="match status" value="1"/>
</dbReference>
<dbReference type="SUPFAM" id="SSF55486">
    <property type="entry name" value="Metalloproteases ('zincins'), catalytic domain"/>
    <property type="match status" value="1"/>
</dbReference>
<comment type="caution">
    <text evidence="5">The sequence shown here is derived from an EMBL/GenBank/DDBJ whole genome shotgun (WGS) entry which is preliminary data.</text>
</comment>
<dbReference type="OrthoDB" id="291007at2759"/>
<keyword evidence="6" id="KW-1185">Reference proteome</keyword>
<dbReference type="GO" id="GO:0004222">
    <property type="term" value="F:metalloendopeptidase activity"/>
    <property type="evidence" value="ECO:0007669"/>
    <property type="project" value="UniProtKB-UniRule"/>
</dbReference>
<feature type="region of interest" description="Disordered" evidence="3">
    <location>
        <begin position="296"/>
        <end position="319"/>
    </location>
</feature>
<comment type="cofactor">
    <cofactor evidence="1 2">
        <name>Zn(2+)</name>
        <dbReference type="ChEBI" id="CHEBI:29105"/>
    </cofactor>
    <text evidence="1 2">Binds 1 zinc ion per subunit.</text>
</comment>
<sequence length="319" mass="37398">MAKLECLFILMLSHNVYLELLSEDSKKVVVHAKDQLFDKGDFQCDLTLLPQQKKLMYFGARSDNADFSYDLYRWPKNKDGFVIVPYSIPKSSKYSFEHLRLIRASMDAIELVSCIRFKPRKFAKDYLQIFSGKYCKSHLGRTGGGQPLSLNWRMCFEKGIIMHELLHALGYIHMHNRPDRDKYVKIMWKNIAPQWFGEFDKVNPSNFNYLGTPYDYQSIMHYGTTAFTKNGKVTILTKNGEHIGQRFGLSQGDIRRINNKYKCNVGISQINYFANPDFFGKSKEKYKFSRRKPIGIYEDDEDEDDDEESDEDEDYLFDN</sequence>
<dbReference type="GO" id="GO:0006508">
    <property type="term" value="P:proteolysis"/>
    <property type="evidence" value="ECO:0007669"/>
    <property type="project" value="UniProtKB-KW"/>
</dbReference>
<dbReference type="InterPro" id="IPR001506">
    <property type="entry name" value="Peptidase_M12A"/>
</dbReference>
<evidence type="ECO:0000256" key="1">
    <source>
        <dbReference type="PROSITE-ProRule" id="PRU01211"/>
    </source>
</evidence>
<name>A0A9Q0S620_9DIPT</name>
<evidence type="ECO:0000313" key="5">
    <source>
        <dbReference type="EMBL" id="KAJ6646509.1"/>
    </source>
</evidence>
<keyword evidence="1 2" id="KW-0482">Metalloprotease</keyword>
<evidence type="ECO:0000256" key="3">
    <source>
        <dbReference type="SAM" id="MobiDB-lite"/>
    </source>
</evidence>
<feature type="binding site" evidence="1">
    <location>
        <position position="173"/>
    </location>
    <ligand>
        <name>Zn(2+)</name>
        <dbReference type="ChEBI" id="CHEBI:29105"/>
        <note>catalytic</note>
    </ligand>
</feature>
<dbReference type="SMART" id="SM00235">
    <property type="entry name" value="ZnMc"/>
    <property type="match status" value="1"/>
</dbReference>
<reference evidence="5" key="1">
    <citation type="submission" date="2022-07" db="EMBL/GenBank/DDBJ databases">
        <authorList>
            <person name="Trinca V."/>
            <person name="Uliana J.V.C."/>
            <person name="Torres T.T."/>
            <person name="Ward R.J."/>
            <person name="Monesi N."/>
        </authorList>
    </citation>
    <scope>NUCLEOTIDE SEQUENCE</scope>
    <source>
        <strain evidence="5">HSMRA1968</strain>
        <tissue evidence="5">Whole embryos</tissue>
    </source>
</reference>
<dbReference type="Proteomes" id="UP001151699">
    <property type="component" value="Chromosome A"/>
</dbReference>
<keyword evidence="2" id="KW-0732">Signal</keyword>
<evidence type="ECO:0000259" key="4">
    <source>
        <dbReference type="PROSITE" id="PS51864"/>
    </source>
</evidence>